<protein>
    <submittedName>
        <fullName evidence="4">Amino acid ABC transporter substrate-binding protein, PAAT family</fullName>
    </submittedName>
</protein>
<dbReference type="SUPFAM" id="SSF53850">
    <property type="entry name" value="Periplasmic binding protein-like II"/>
    <property type="match status" value="1"/>
</dbReference>
<proteinExistence type="predicted"/>
<dbReference type="RefSeq" id="WP_139334124.1">
    <property type="nucleotide sequence ID" value="NZ_FTNE01000022.1"/>
</dbReference>
<gene>
    <name evidence="4" type="ORF">SAMN05421828_12250</name>
</gene>
<feature type="domain" description="Solute-binding protein family 3/N-terminal" evidence="3">
    <location>
        <begin position="41"/>
        <end position="269"/>
    </location>
</feature>
<evidence type="ECO:0000313" key="5">
    <source>
        <dbReference type="Proteomes" id="UP000186308"/>
    </source>
</evidence>
<comment type="caution">
    <text evidence="4">The sequence shown here is derived from an EMBL/GenBank/DDBJ whole genome shotgun (WGS) entry which is preliminary data.</text>
</comment>
<dbReference type="SMART" id="SM00062">
    <property type="entry name" value="PBPb"/>
    <property type="match status" value="1"/>
</dbReference>
<dbReference type="CDD" id="cd01004">
    <property type="entry name" value="PBP2_MidA_like"/>
    <property type="match status" value="1"/>
</dbReference>
<dbReference type="Gene3D" id="3.40.190.10">
    <property type="entry name" value="Periplasmic binding protein-like II"/>
    <property type="match status" value="2"/>
</dbReference>
<keyword evidence="5" id="KW-1185">Reference proteome</keyword>
<dbReference type="InterPro" id="IPR001638">
    <property type="entry name" value="Solute-binding_3/MltF_N"/>
</dbReference>
<evidence type="ECO:0000256" key="1">
    <source>
        <dbReference type="ARBA" id="ARBA00022729"/>
    </source>
</evidence>
<feature type="chain" id="PRO_5034536800" evidence="2">
    <location>
        <begin position="28"/>
        <end position="276"/>
    </location>
</feature>
<evidence type="ECO:0000313" key="4">
    <source>
        <dbReference type="EMBL" id="SIR27445.1"/>
    </source>
</evidence>
<name>A0A8G2FHM1_ACIRU</name>
<organism evidence="4 5">
    <name type="scientific">Acidiphilium rubrum</name>
    <dbReference type="NCBI Taxonomy" id="526"/>
    <lineage>
        <taxon>Bacteria</taxon>
        <taxon>Pseudomonadati</taxon>
        <taxon>Pseudomonadota</taxon>
        <taxon>Alphaproteobacteria</taxon>
        <taxon>Acetobacterales</taxon>
        <taxon>Acidocellaceae</taxon>
        <taxon>Acidiphilium</taxon>
    </lineage>
</organism>
<dbReference type="PANTHER" id="PTHR35936:SF17">
    <property type="entry name" value="ARGININE-BINDING EXTRACELLULAR PROTEIN ARTP"/>
    <property type="match status" value="1"/>
</dbReference>
<dbReference type="PANTHER" id="PTHR35936">
    <property type="entry name" value="MEMBRANE-BOUND LYTIC MUREIN TRANSGLYCOSYLASE F"/>
    <property type="match status" value="1"/>
</dbReference>
<dbReference type="OrthoDB" id="7341446at2"/>
<dbReference type="Proteomes" id="UP000186308">
    <property type="component" value="Unassembled WGS sequence"/>
</dbReference>
<feature type="signal peptide" evidence="2">
    <location>
        <begin position="1"/>
        <end position="27"/>
    </location>
</feature>
<dbReference type="Pfam" id="PF00497">
    <property type="entry name" value="SBP_bac_3"/>
    <property type="match status" value="1"/>
</dbReference>
<dbReference type="EMBL" id="FTNE01000022">
    <property type="protein sequence ID" value="SIR27445.1"/>
    <property type="molecule type" value="Genomic_DNA"/>
</dbReference>
<keyword evidence="1 2" id="KW-0732">Signal</keyword>
<evidence type="ECO:0000259" key="3">
    <source>
        <dbReference type="SMART" id="SM00062"/>
    </source>
</evidence>
<sequence length="276" mass="29177">MLDVTKGRSVVVAAAVSLGLAAIGLQAAQAALPPAMMKSKTIRYCSAINLPPMEFMSPQTKPEGVDIDLGDALAKSLGLNAVYINMPFAGLIPALLADHCDAIISQLFIKKSRLQVIDEIPYMFSHEAVLLKPGAPKVPDLEALSGKKVATVTGTTATVLLDKANVALKAAGKTPIDIVAFPENTQALQQLQFGQVAAYGVAYETARYYVHKVPGQFAMGGPPYFKIATGIGLRKNETALNQALSASLATMMKNGTYATIFKKWDLGIDMLKPAGG</sequence>
<dbReference type="AlphaFoldDB" id="A0A8G2FHM1"/>
<accession>A0A8G2FHM1</accession>
<evidence type="ECO:0000256" key="2">
    <source>
        <dbReference type="SAM" id="SignalP"/>
    </source>
</evidence>
<reference evidence="4 5" key="1">
    <citation type="submission" date="2017-01" db="EMBL/GenBank/DDBJ databases">
        <authorList>
            <person name="Varghese N."/>
            <person name="Submissions S."/>
        </authorList>
    </citation>
    <scope>NUCLEOTIDE SEQUENCE [LARGE SCALE GENOMIC DNA]</scope>
    <source>
        <strain evidence="4 5">ATCC 35905</strain>
    </source>
</reference>